<evidence type="ECO:0000313" key="5">
    <source>
        <dbReference type="Proteomes" id="UP000283380"/>
    </source>
</evidence>
<dbReference type="PANTHER" id="PTHR38440">
    <property type="entry name" value="UPF0398 PROTEIN YPSA"/>
    <property type="match status" value="1"/>
</dbReference>
<evidence type="ECO:0000256" key="1">
    <source>
        <dbReference type="HAMAP-Rule" id="MF_01575"/>
    </source>
</evidence>
<dbReference type="SUPFAM" id="SSF102405">
    <property type="entry name" value="MCP/YpsA-like"/>
    <property type="match status" value="1"/>
</dbReference>
<dbReference type="PANTHER" id="PTHR38440:SF1">
    <property type="entry name" value="UPF0398 PROTEIN SPR0331"/>
    <property type="match status" value="1"/>
</dbReference>
<dbReference type="Proteomes" id="UP000283380">
    <property type="component" value="Unassembled WGS sequence"/>
</dbReference>
<dbReference type="PIRSF" id="PIRSF021290">
    <property type="entry name" value="DUF1273"/>
    <property type="match status" value="1"/>
</dbReference>
<evidence type="ECO:0000313" key="2">
    <source>
        <dbReference type="EMBL" id="RHW52965.1"/>
    </source>
</evidence>
<comment type="similarity">
    <text evidence="1">Belongs to the UPF0398 family.</text>
</comment>
<organism evidence="3 4">
    <name type="scientific">Lactobacillus bombicola</name>
    <dbReference type="NCBI Taxonomy" id="1505723"/>
    <lineage>
        <taxon>Bacteria</taxon>
        <taxon>Bacillati</taxon>
        <taxon>Bacillota</taxon>
        <taxon>Bacilli</taxon>
        <taxon>Lactobacillales</taxon>
        <taxon>Lactobacillaceae</taxon>
        <taxon>Lactobacillus</taxon>
    </lineage>
</organism>
<dbReference type="NCBIfam" id="NF010181">
    <property type="entry name" value="PRK13660.1"/>
    <property type="match status" value="1"/>
</dbReference>
<dbReference type="EMBL" id="QOCU01000002">
    <property type="protein sequence ID" value="RHW52965.1"/>
    <property type="molecule type" value="Genomic_DNA"/>
</dbReference>
<reference evidence="4 5" key="1">
    <citation type="submission" date="2018-07" db="EMBL/GenBank/DDBJ databases">
        <title>Genome sequences of six Lactobacillus spp. isolated from bumble bee guts.</title>
        <authorList>
            <person name="Motta E.V.S."/>
            <person name="Moran N.A."/>
        </authorList>
    </citation>
    <scope>NUCLEOTIDE SEQUENCE [LARGE SCALE GENOMIC DNA]</scope>
    <source>
        <strain evidence="2 5">BI-4G</strain>
        <strain evidence="3 4">OCC3</strain>
    </source>
</reference>
<evidence type="ECO:0000313" key="4">
    <source>
        <dbReference type="Proteomes" id="UP000265862"/>
    </source>
</evidence>
<dbReference type="EMBL" id="QOCV01000005">
    <property type="protein sequence ID" value="RHW54633.1"/>
    <property type="molecule type" value="Genomic_DNA"/>
</dbReference>
<gene>
    <name evidence="2" type="ORF">DS834_03510</name>
    <name evidence="3" type="ORF">DS835_03250</name>
</gene>
<dbReference type="RefSeq" id="WP_118896486.1">
    <property type="nucleotide sequence ID" value="NZ_QOCT01000006.1"/>
</dbReference>
<protein>
    <recommendedName>
        <fullName evidence="1">UPF0398 protein DS834_03510</fullName>
    </recommendedName>
</protein>
<sequence length="186" mass="22108">MQRLWITGYRNFELNTFNDQDPKIKIIKNVLQTRLVNLLENGQLDWVITGANLGIEQWACELAIVLRKKYPLRVSIITPYEGFAHRWNETNQTKFINLTQQVDFFASTSNQAYYDAVQLRNYQNFMLLHTDAALMVYDAEYPGKAKYDYDLIRNYQQTTSYPLELIDFYDLQDAAEEYRDQEKNQF</sequence>
<dbReference type="AlphaFoldDB" id="A0A396T0J8"/>
<comment type="caution">
    <text evidence="3">The sequence shown here is derived from an EMBL/GenBank/DDBJ whole genome shotgun (WGS) entry which is preliminary data.</text>
</comment>
<dbReference type="Proteomes" id="UP000265862">
    <property type="component" value="Unassembled WGS sequence"/>
</dbReference>
<dbReference type="InterPro" id="IPR010697">
    <property type="entry name" value="YspA"/>
</dbReference>
<keyword evidence="5" id="KW-1185">Reference proteome</keyword>
<dbReference type="Pfam" id="PF06908">
    <property type="entry name" value="YpsA"/>
    <property type="match status" value="1"/>
</dbReference>
<accession>A0A396T0J8</accession>
<evidence type="ECO:0000313" key="3">
    <source>
        <dbReference type="EMBL" id="RHW54633.1"/>
    </source>
</evidence>
<name>A0A396T0J8_9LACO</name>
<dbReference type="HAMAP" id="MF_01575">
    <property type="entry name" value="UPF0398"/>
    <property type="match status" value="1"/>
</dbReference>
<proteinExistence type="inferred from homology"/>
<dbReference type="Gene3D" id="3.40.50.450">
    <property type="match status" value="1"/>
</dbReference>